<organism evidence="1 2">
    <name type="scientific">Saccharibacillus sacchari</name>
    <dbReference type="NCBI Taxonomy" id="456493"/>
    <lineage>
        <taxon>Bacteria</taxon>
        <taxon>Bacillati</taxon>
        <taxon>Bacillota</taxon>
        <taxon>Bacilli</taxon>
        <taxon>Bacillales</taxon>
        <taxon>Paenibacillaceae</taxon>
        <taxon>Saccharibacillus</taxon>
    </lineage>
</organism>
<evidence type="ECO:0000313" key="1">
    <source>
        <dbReference type="EMBL" id="MEJ8303453.1"/>
    </source>
</evidence>
<sequence length="132" mass="14181">MIYGIGHDLLEIGRVVRVLDGRQGERFLQRVLTPAELGIARERGARLAEFVSGRFAAKEAIVKALGCGIGHMVGFEDIEIVPDKLGKPGVTLSDEAWNRLSLAGGNGYVIHLSITHQPGMASAFAVVERTTS</sequence>
<protein>
    <submittedName>
        <fullName evidence="1">Holo-ACP synthase</fullName>
        <ecNumber evidence="1">2.7.8.7</ecNumber>
    </submittedName>
</protein>
<keyword evidence="2" id="KW-1185">Reference proteome</keyword>
<evidence type="ECO:0000313" key="2">
    <source>
        <dbReference type="Proteomes" id="UP001380953"/>
    </source>
</evidence>
<proteinExistence type="predicted"/>
<gene>
    <name evidence="1" type="primary">acpS</name>
    <name evidence="1" type="ORF">WKI47_05920</name>
</gene>
<name>A0ACC6P9F7_9BACL</name>
<accession>A0ACC6P9F7</accession>
<dbReference type="EMBL" id="JBBKAR010000018">
    <property type="protein sequence ID" value="MEJ8303453.1"/>
    <property type="molecule type" value="Genomic_DNA"/>
</dbReference>
<keyword evidence="1" id="KW-0808">Transferase</keyword>
<comment type="caution">
    <text evidence="1">The sequence shown here is derived from an EMBL/GenBank/DDBJ whole genome shotgun (WGS) entry which is preliminary data.</text>
</comment>
<dbReference type="EC" id="2.7.8.7" evidence="1"/>
<dbReference type="Proteomes" id="UP001380953">
    <property type="component" value="Unassembled WGS sequence"/>
</dbReference>
<reference evidence="1" key="1">
    <citation type="submission" date="2024-03" db="EMBL/GenBank/DDBJ databases">
        <title>Whole genome sequecning of epiphytes from Marcgravia umbellata leaves.</title>
        <authorList>
            <person name="Kumar G."/>
            <person name="Savka M.A."/>
        </authorList>
    </citation>
    <scope>NUCLEOTIDE SEQUENCE</scope>
    <source>
        <strain evidence="1">RIT_BL5</strain>
    </source>
</reference>